<protein>
    <submittedName>
        <fullName evidence="1">Uncharacterized protein</fullName>
    </submittedName>
</protein>
<reference evidence="1" key="2">
    <citation type="journal article" date="2015" name="Fish Shellfish Immunol.">
        <title>Early steps in the European eel (Anguilla anguilla)-Vibrio vulnificus interaction in the gills: Role of the RtxA13 toxin.</title>
        <authorList>
            <person name="Callol A."/>
            <person name="Pajuelo D."/>
            <person name="Ebbesson L."/>
            <person name="Teles M."/>
            <person name="MacKenzie S."/>
            <person name="Amaro C."/>
        </authorList>
    </citation>
    <scope>NUCLEOTIDE SEQUENCE</scope>
</reference>
<reference evidence="1" key="1">
    <citation type="submission" date="2014-11" db="EMBL/GenBank/DDBJ databases">
        <authorList>
            <person name="Amaro Gonzalez C."/>
        </authorList>
    </citation>
    <scope>NUCLEOTIDE SEQUENCE</scope>
</reference>
<dbReference type="EMBL" id="GBXM01035582">
    <property type="protein sequence ID" value="JAH72995.1"/>
    <property type="molecule type" value="Transcribed_RNA"/>
</dbReference>
<proteinExistence type="predicted"/>
<name>A0A0E9V6B6_ANGAN</name>
<evidence type="ECO:0000313" key="1">
    <source>
        <dbReference type="EMBL" id="JAH72995.1"/>
    </source>
</evidence>
<accession>A0A0E9V6B6</accession>
<sequence length="47" mass="5518">MVIFMQSYSGFNPARQRDRQTNFEMDNTQQPNTIAYLLASFPIFIQS</sequence>
<dbReference type="AlphaFoldDB" id="A0A0E9V6B6"/>
<organism evidence="1">
    <name type="scientific">Anguilla anguilla</name>
    <name type="common">European freshwater eel</name>
    <name type="synonym">Muraena anguilla</name>
    <dbReference type="NCBI Taxonomy" id="7936"/>
    <lineage>
        <taxon>Eukaryota</taxon>
        <taxon>Metazoa</taxon>
        <taxon>Chordata</taxon>
        <taxon>Craniata</taxon>
        <taxon>Vertebrata</taxon>
        <taxon>Euteleostomi</taxon>
        <taxon>Actinopterygii</taxon>
        <taxon>Neopterygii</taxon>
        <taxon>Teleostei</taxon>
        <taxon>Anguilliformes</taxon>
        <taxon>Anguillidae</taxon>
        <taxon>Anguilla</taxon>
    </lineage>
</organism>